<proteinExistence type="predicted"/>
<gene>
    <name evidence="1" type="ORF">FOZ63_011833</name>
</gene>
<dbReference type="AlphaFoldDB" id="A0A7J6UQR1"/>
<keyword evidence="2" id="KW-1185">Reference proteome</keyword>
<feature type="non-terminal residue" evidence="1">
    <location>
        <position position="145"/>
    </location>
</feature>
<sequence>SLGALALVSSTRLRYPTAGSSVVSLATRQPPAVVAALSGATGGPEGSEECMDMATLAVPIVEAVVGNIGWDRLRVLNDADSRSVYLEPGKPAPDDDVSMFHSWVELLPHSQWSNLQNYLTQEQIDELTAFLSDEESVAAGVAKGQ</sequence>
<dbReference type="EMBL" id="JABANO010000337">
    <property type="protein sequence ID" value="KAF4759311.1"/>
    <property type="molecule type" value="Genomic_DNA"/>
</dbReference>
<feature type="non-terminal residue" evidence="1">
    <location>
        <position position="1"/>
    </location>
</feature>
<dbReference type="Proteomes" id="UP000553632">
    <property type="component" value="Unassembled WGS sequence"/>
</dbReference>
<organism evidence="1 2">
    <name type="scientific">Perkinsus olseni</name>
    <name type="common">Perkinsus atlanticus</name>
    <dbReference type="NCBI Taxonomy" id="32597"/>
    <lineage>
        <taxon>Eukaryota</taxon>
        <taxon>Sar</taxon>
        <taxon>Alveolata</taxon>
        <taxon>Perkinsozoa</taxon>
        <taxon>Perkinsea</taxon>
        <taxon>Perkinsida</taxon>
        <taxon>Perkinsidae</taxon>
        <taxon>Perkinsus</taxon>
    </lineage>
</organism>
<accession>A0A7J6UQR1</accession>
<comment type="caution">
    <text evidence="1">The sequence shown here is derived from an EMBL/GenBank/DDBJ whole genome shotgun (WGS) entry which is preliminary data.</text>
</comment>
<reference evidence="1 2" key="1">
    <citation type="submission" date="2020-04" db="EMBL/GenBank/DDBJ databases">
        <title>Perkinsus olseni comparative genomics.</title>
        <authorList>
            <person name="Bogema D.R."/>
        </authorList>
    </citation>
    <scope>NUCLEOTIDE SEQUENCE [LARGE SCALE GENOMIC DNA]</scope>
    <source>
        <strain evidence="1 2">ATCC PRA-207</strain>
    </source>
</reference>
<name>A0A7J6UQR1_PEROL</name>
<evidence type="ECO:0000313" key="2">
    <source>
        <dbReference type="Proteomes" id="UP000553632"/>
    </source>
</evidence>
<evidence type="ECO:0000313" key="1">
    <source>
        <dbReference type="EMBL" id="KAF4759311.1"/>
    </source>
</evidence>
<protein>
    <submittedName>
        <fullName evidence="1">Uncharacterized protein</fullName>
    </submittedName>
</protein>